<protein>
    <submittedName>
        <fullName evidence="2">XRE family transcriptional regulator</fullName>
    </submittedName>
</protein>
<dbReference type="EMBL" id="JNVU01000037">
    <property type="protein sequence ID" value="KEI43615.1"/>
    <property type="molecule type" value="Genomic_DNA"/>
</dbReference>
<dbReference type="SUPFAM" id="SSF47413">
    <property type="entry name" value="lambda repressor-like DNA-binding domains"/>
    <property type="match status" value="1"/>
</dbReference>
<dbReference type="STRING" id="28042.GU90_14875"/>
<name>A0A073AW75_9PSEU</name>
<organism evidence="2 3">
    <name type="scientific">Saccharopolyspora rectivirgula</name>
    <dbReference type="NCBI Taxonomy" id="28042"/>
    <lineage>
        <taxon>Bacteria</taxon>
        <taxon>Bacillati</taxon>
        <taxon>Actinomycetota</taxon>
        <taxon>Actinomycetes</taxon>
        <taxon>Pseudonocardiales</taxon>
        <taxon>Pseudonocardiaceae</taxon>
        <taxon>Saccharopolyspora</taxon>
    </lineage>
</organism>
<dbReference type="AlphaFoldDB" id="A0A073AW75"/>
<dbReference type="SUPFAM" id="SSF48452">
    <property type="entry name" value="TPR-like"/>
    <property type="match status" value="1"/>
</dbReference>
<dbReference type="eggNOG" id="COG1396">
    <property type="taxonomic scope" value="Bacteria"/>
</dbReference>
<comment type="caution">
    <text evidence="2">The sequence shown here is derived from an EMBL/GenBank/DDBJ whole genome shotgun (WGS) entry which is preliminary data.</text>
</comment>
<dbReference type="PROSITE" id="PS50943">
    <property type="entry name" value="HTH_CROC1"/>
    <property type="match status" value="1"/>
</dbReference>
<dbReference type="InterPro" id="IPR010982">
    <property type="entry name" value="Lambda_DNA-bd_dom_sf"/>
</dbReference>
<dbReference type="Proteomes" id="UP000031419">
    <property type="component" value="Unassembled WGS sequence"/>
</dbReference>
<reference evidence="2 3" key="1">
    <citation type="submission" date="2014-06" db="EMBL/GenBank/DDBJ databases">
        <title>Saccharopolyspora rectivirgula DSM-43113 Genome sequencing.</title>
        <authorList>
            <person name="Barrera C."/>
            <person name="Millon L."/>
            <person name="Rognon B."/>
            <person name="Zaugg C."/>
            <person name="Monod M."/>
        </authorList>
    </citation>
    <scope>NUCLEOTIDE SEQUENCE [LARGE SCALE GENOMIC DNA]</scope>
    <source>
        <strain evidence="2 3">DSM 43113</strain>
    </source>
</reference>
<feature type="domain" description="HTH cro/C1-type" evidence="1">
    <location>
        <begin position="1"/>
        <end position="41"/>
    </location>
</feature>
<dbReference type="Pfam" id="PF01381">
    <property type="entry name" value="HTH_3"/>
    <property type="match status" value="1"/>
</dbReference>
<dbReference type="InterPro" id="IPR011990">
    <property type="entry name" value="TPR-like_helical_dom_sf"/>
</dbReference>
<evidence type="ECO:0000313" key="2">
    <source>
        <dbReference type="EMBL" id="KEI43615.1"/>
    </source>
</evidence>
<accession>A0A073AW75</accession>
<gene>
    <name evidence="2" type="ORF">GU90_14875</name>
</gene>
<dbReference type="GO" id="GO:0003677">
    <property type="term" value="F:DNA binding"/>
    <property type="evidence" value="ECO:0007669"/>
    <property type="project" value="InterPro"/>
</dbReference>
<dbReference type="Pfam" id="PF14559">
    <property type="entry name" value="TPR_19"/>
    <property type="match status" value="1"/>
</dbReference>
<dbReference type="Gene3D" id="1.25.40.10">
    <property type="entry name" value="Tetratricopeptide repeat domain"/>
    <property type="match status" value="1"/>
</dbReference>
<sequence>MARRTHFTRSYLSMIETGKRPVSDEVVAVYERVLGVPLSAPGDPVRVAHEWLLADSPAAVHTRAGRQIGTSLVEELGRRAVELRRLDDVVSSSVLLPVVAAELRRAEELVRDARFSEPVGRQLCAVLGELAQLAGWVAGDTGRLAEAQRYYLRGVEAAQAAGDRVLGAQLISTLSYQLANTGKVEDAVLLARTAVRGADGATPVVRALLLERVAWACAKAGDAGGALRALDAVDDAYADRGVAEPEWVYWLDRNEIDVMAGRCLVELGRPGEAIPLLSRALENYPEERSREVALYLTWLAESCARLGELDAAEEILERAGEHAARMPSARVDVRLEELRKLL</sequence>
<evidence type="ECO:0000313" key="3">
    <source>
        <dbReference type="Proteomes" id="UP000031419"/>
    </source>
</evidence>
<proteinExistence type="predicted"/>
<evidence type="ECO:0000259" key="1">
    <source>
        <dbReference type="PROSITE" id="PS50943"/>
    </source>
</evidence>
<dbReference type="CDD" id="cd00093">
    <property type="entry name" value="HTH_XRE"/>
    <property type="match status" value="1"/>
</dbReference>
<dbReference type="InterPro" id="IPR001387">
    <property type="entry name" value="Cro/C1-type_HTH"/>
</dbReference>
<dbReference type="Gene3D" id="1.10.260.40">
    <property type="entry name" value="lambda repressor-like DNA-binding domains"/>
    <property type="match status" value="1"/>
</dbReference>
<keyword evidence="3" id="KW-1185">Reference proteome</keyword>